<evidence type="ECO:0000313" key="4">
    <source>
        <dbReference type="Proteomes" id="UP000054408"/>
    </source>
</evidence>
<feature type="transmembrane region" description="Helical" evidence="2">
    <location>
        <begin position="7"/>
        <end position="28"/>
    </location>
</feature>
<dbReference type="GeneID" id="25561686"/>
<feature type="compositionally biased region" description="Pro residues" evidence="1">
    <location>
        <begin position="187"/>
        <end position="233"/>
    </location>
</feature>
<gene>
    <name evidence="3" type="ORF">AMSG_01973</name>
</gene>
<evidence type="ECO:0000313" key="3">
    <source>
        <dbReference type="EMBL" id="KNC55959.1"/>
    </source>
</evidence>
<dbReference type="EMBL" id="GL349440">
    <property type="protein sequence ID" value="KNC55959.1"/>
    <property type="molecule type" value="Genomic_DNA"/>
</dbReference>
<keyword evidence="2" id="KW-0812">Transmembrane</keyword>
<dbReference type="RefSeq" id="XP_013761006.1">
    <property type="nucleotide sequence ID" value="XM_013905552.1"/>
</dbReference>
<sequence>MDEDTLHLVACALSGLASFSFILTYIILTVQASNTATNNANNGNSSSSDDNEGVSAAARVVFLVLGIVLGSLSCAIYKRYRNTFASTRRSRRNTLLNPGAQPTYAAGPRAPPAFNTPAPHVQNPAPYVVPYNPPRVSGTPPPPQSNYAPPPPSSLGYGPPPTASRGAVPPVYGGSVPPSFGGAGGYQPPPVTHAPPQHPQTKPPPMPSAPPPAPAVPPAPAPDMPPPLYSTTE</sequence>
<feature type="region of interest" description="Disordered" evidence="1">
    <location>
        <begin position="91"/>
        <end position="233"/>
    </location>
</feature>
<name>A0A0L0DUE5_THETB</name>
<dbReference type="STRING" id="461836.A0A0L0DUE5"/>
<accession>A0A0L0DUE5</accession>
<dbReference type="AlphaFoldDB" id="A0A0L0DUE5"/>
<keyword evidence="2" id="KW-0472">Membrane</keyword>
<protein>
    <submittedName>
        <fullName evidence="3">Uncharacterized protein</fullName>
    </submittedName>
</protein>
<dbReference type="Proteomes" id="UP000054408">
    <property type="component" value="Unassembled WGS sequence"/>
</dbReference>
<feature type="compositionally biased region" description="Pro residues" evidence="1">
    <location>
        <begin position="139"/>
        <end position="162"/>
    </location>
</feature>
<evidence type="ECO:0000256" key="1">
    <source>
        <dbReference type="SAM" id="MobiDB-lite"/>
    </source>
</evidence>
<reference evidence="3 4" key="1">
    <citation type="submission" date="2010-05" db="EMBL/GenBank/DDBJ databases">
        <title>The Genome Sequence of Thecamonas trahens ATCC 50062.</title>
        <authorList>
            <consortium name="The Broad Institute Genome Sequencing Platform"/>
            <person name="Russ C."/>
            <person name="Cuomo C."/>
            <person name="Shea T."/>
            <person name="Young S.K."/>
            <person name="Zeng Q."/>
            <person name="Koehrsen M."/>
            <person name="Haas B."/>
            <person name="Borodovsky M."/>
            <person name="Guigo R."/>
            <person name="Alvarado L."/>
            <person name="Berlin A."/>
            <person name="Bochicchio J."/>
            <person name="Borenstein D."/>
            <person name="Chapman S."/>
            <person name="Chen Z."/>
            <person name="Freedman E."/>
            <person name="Gellesch M."/>
            <person name="Goldberg J."/>
            <person name="Griggs A."/>
            <person name="Gujja S."/>
            <person name="Heilman E."/>
            <person name="Heiman D."/>
            <person name="Hepburn T."/>
            <person name="Howarth C."/>
            <person name="Jen D."/>
            <person name="Larson L."/>
            <person name="Mehta T."/>
            <person name="Park D."/>
            <person name="Pearson M."/>
            <person name="Roberts A."/>
            <person name="Saif S."/>
            <person name="Shenoy N."/>
            <person name="Sisk P."/>
            <person name="Stolte C."/>
            <person name="Sykes S."/>
            <person name="Thomson T."/>
            <person name="Walk T."/>
            <person name="White J."/>
            <person name="Yandava C."/>
            <person name="Burger G."/>
            <person name="Gray M.W."/>
            <person name="Holland P.W.H."/>
            <person name="King N."/>
            <person name="Lang F.B.F."/>
            <person name="Roger A.J."/>
            <person name="Ruiz-Trillo I."/>
            <person name="Lander E."/>
            <person name="Nusbaum C."/>
        </authorList>
    </citation>
    <scope>NUCLEOTIDE SEQUENCE [LARGE SCALE GENOMIC DNA]</scope>
    <source>
        <strain evidence="3 4">ATCC 50062</strain>
    </source>
</reference>
<feature type="transmembrane region" description="Helical" evidence="2">
    <location>
        <begin position="56"/>
        <end position="77"/>
    </location>
</feature>
<keyword evidence="4" id="KW-1185">Reference proteome</keyword>
<proteinExistence type="predicted"/>
<organism evidence="3 4">
    <name type="scientific">Thecamonas trahens ATCC 50062</name>
    <dbReference type="NCBI Taxonomy" id="461836"/>
    <lineage>
        <taxon>Eukaryota</taxon>
        <taxon>Apusozoa</taxon>
        <taxon>Apusomonadida</taxon>
        <taxon>Apusomonadidae</taxon>
        <taxon>Thecamonas</taxon>
    </lineage>
</organism>
<feature type="compositionally biased region" description="Low complexity" evidence="1">
    <location>
        <begin position="168"/>
        <end position="180"/>
    </location>
</feature>
<evidence type="ECO:0000256" key="2">
    <source>
        <dbReference type="SAM" id="Phobius"/>
    </source>
</evidence>
<keyword evidence="2" id="KW-1133">Transmembrane helix</keyword>